<dbReference type="AlphaFoldDB" id="A0AAN6UFX2"/>
<dbReference type="Pfam" id="PF24808">
    <property type="entry name" value="DUF7707"/>
    <property type="match status" value="1"/>
</dbReference>
<gene>
    <name evidence="4" type="ORF">BT67DRAFT_451063</name>
</gene>
<reference evidence="4" key="1">
    <citation type="journal article" date="2023" name="Mol. Phylogenet. Evol.">
        <title>Genome-scale phylogeny and comparative genomics of the fungal order Sordariales.</title>
        <authorList>
            <person name="Hensen N."/>
            <person name="Bonometti L."/>
            <person name="Westerberg I."/>
            <person name="Brannstrom I.O."/>
            <person name="Guillou S."/>
            <person name="Cros-Aarteil S."/>
            <person name="Calhoun S."/>
            <person name="Haridas S."/>
            <person name="Kuo A."/>
            <person name="Mondo S."/>
            <person name="Pangilinan J."/>
            <person name="Riley R."/>
            <person name="LaButti K."/>
            <person name="Andreopoulos B."/>
            <person name="Lipzen A."/>
            <person name="Chen C."/>
            <person name="Yan M."/>
            <person name="Daum C."/>
            <person name="Ng V."/>
            <person name="Clum A."/>
            <person name="Steindorff A."/>
            <person name="Ohm R.A."/>
            <person name="Martin F."/>
            <person name="Silar P."/>
            <person name="Natvig D.O."/>
            <person name="Lalanne C."/>
            <person name="Gautier V."/>
            <person name="Ament-Velasquez S.L."/>
            <person name="Kruys A."/>
            <person name="Hutchinson M.I."/>
            <person name="Powell A.J."/>
            <person name="Barry K."/>
            <person name="Miller A.N."/>
            <person name="Grigoriev I.V."/>
            <person name="Debuchy R."/>
            <person name="Gladieux P."/>
            <person name="Hiltunen Thoren M."/>
            <person name="Johannesson H."/>
        </authorList>
    </citation>
    <scope>NUCLEOTIDE SEQUENCE</scope>
    <source>
        <strain evidence="4">CBS 123565</strain>
    </source>
</reference>
<proteinExistence type="predicted"/>
<dbReference type="Proteomes" id="UP001304895">
    <property type="component" value="Unassembled WGS sequence"/>
</dbReference>
<dbReference type="PANTHER" id="PTHR38118:SF3">
    <property type="entry name" value="ANCHORED CELL WALL PROTEIN 11"/>
    <property type="match status" value="1"/>
</dbReference>
<accession>A0AAN6UFX2</accession>
<keyword evidence="2" id="KW-0732">Signal</keyword>
<dbReference type="PANTHER" id="PTHR38118">
    <property type="entry name" value="ANCHORED CELL WALL PROTEIN 11-RELATED"/>
    <property type="match status" value="1"/>
</dbReference>
<reference evidence="4" key="2">
    <citation type="submission" date="2023-05" db="EMBL/GenBank/DDBJ databases">
        <authorList>
            <consortium name="Lawrence Berkeley National Laboratory"/>
            <person name="Steindorff A."/>
            <person name="Hensen N."/>
            <person name="Bonometti L."/>
            <person name="Westerberg I."/>
            <person name="Brannstrom I.O."/>
            <person name="Guillou S."/>
            <person name="Cros-Aarteil S."/>
            <person name="Calhoun S."/>
            <person name="Haridas S."/>
            <person name="Kuo A."/>
            <person name="Mondo S."/>
            <person name="Pangilinan J."/>
            <person name="Riley R."/>
            <person name="Labutti K."/>
            <person name="Andreopoulos B."/>
            <person name="Lipzen A."/>
            <person name="Chen C."/>
            <person name="Yanf M."/>
            <person name="Daum C."/>
            <person name="Ng V."/>
            <person name="Clum A."/>
            <person name="Ohm R."/>
            <person name="Martin F."/>
            <person name="Silar P."/>
            <person name="Natvig D."/>
            <person name="Lalanne C."/>
            <person name="Gautier V."/>
            <person name="Ament-Velasquez S.L."/>
            <person name="Kruys A."/>
            <person name="Hutchinson M.I."/>
            <person name="Powell A.J."/>
            <person name="Barry K."/>
            <person name="Miller A.N."/>
            <person name="Grigoriev I.V."/>
            <person name="Debuchy R."/>
            <person name="Gladieux P."/>
            <person name="Thoren M.H."/>
            <person name="Johannesson H."/>
        </authorList>
    </citation>
    <scope>NUCLEOTIDE SEQUENCE</scope>
    <source>
        <strain evidence="4">CBS 123565</strain>
    </source>
</reference>
<organism evidence="4 5">
    <name type="scientific">Trichocladium antarcticum</name>
    <dbReference type="NCBI Taxonomy" id="1450529"/>
    <lineage>
        <taxon>Eukaryota</taxon>
        <taxon>Fungi</taxon>
        <taxon>Dikarya</taxon>
        <taxon>Ascomycota</taxon>
        <taxon>Pezizomycotina</taxon>
        <taxon>Sordariomycetes</taxon>
        <taxon>Sordariomycetidae</taxon>
        <taxon>Sordariales</taxon>
        <taxon>Chaetomiaceae</taxon>
        <taxon>Trichocladium</taxon>
    </lineage>
</organism>
<protein>
    <recommendedName>
        <fullName evidence="3">DUF7707 domain-containing protein</fullName>
    </recommendedName>
</protein>
<evidence type="ECO:0000256" key="1">
    <source>
        <dbReference type="SAM" id="MobiDB-lite"/>
    </source>
</evidence>
<feature type="chain" id="PRO_5042875363" description="DUF7707 domain-containing protein" evidence="2">
    <location>
        <begin position="21"/>
        <end position="190"/>
    </location>
</feature>
<keyword evidence="5" id="KW-1185">Reference proteome</keyword>
<comment type="caution">
    <text evidence="4">The sequence shown here is derived from an EMBL/GenBank/DDBJ whole genome shotgun (WGS) entry which is preliminary data.</text>
</comment>
<feature type="signal peptide" evidence="2">
    <location>
        <begin position="1"/>
        <end position="20"/>
    </location>
</feature>
<dbReference type="EMBL" id="MU853418">
    <property type="protein sequence ID" value="KAK4132257.1"/>
    <property type="molecule type" value="Genomic_DNA"/>
</dbReference>
<feature type="compositionally biased region" description="Low complexity" evidence="1">
    <location>
        <begin position="131"/>
        <end position="162"/>
    </location>
</feature>
<name>A0AAN6UFX2_9PEZI</name>
<dbReference type="InterPro" id="IPR056124">
    <property type="entry name" value="DUF7707"/>
</dbReference>
<evidence type="ECO:0000256" key="2">
    <source>
        <dbReference type="SAM" id="SignalP"/>
    </source>
</evidence>
<feature type="region of interest" description="Disordered" evidence="1">
    <location>
        <begin position="126"/>
        <end position="162"/>
    </location>
</feature>
<feature type="domain" description="DUF7707" evidence="3">
    <location>
        <begin position="24"/>
        <end position="124"/>
    </location>
</feature>
<evidence type="ECO:0000313" key="4">
    <source>
        <dbReference type="EMBL" id="KAK4132257.1"/>
    </source>
</evidence>
<evidence type="ECO:0000313" key="5">
    <source>
        <dbReference type="Proteomes" id="UP001304895"/>
    </source>
</evidence>
<evidence type="ECO:0000259" key="3">
    <source>
        <dbReference type="Pfam" id="PF24808"/>
    </source>
</evidence>
<sequence>MRQNILLAALSALTVATAQTQNFTINPDDVKPGDRADWCNAEYNTCRLLCGGSMKANACSPTTLDYTCTCSNGTAPGLEYYIQTIPTFICEHVYSECIAANTASSRKQDECKANIKSKCGTLDPTKAQIDSGSSDSSSSASSSATKAPAASQNQNAPASTSSTGGAAATNAALLGNGIAVVAAGVFAALL</sequence>